<dbReference type="PANTHER" id="PTHR30510:SF2">
    <property type="entry name" value="UPF0229 PROTEIN YEAH"/>
    <property type="match status" value="1"/>
</dbReference>
<accession>A0A559KCL9</accession>
<dbReference type="EMBL" id="VNJI01000011">
    <property type="protein sequence ID" value="TVY09871.1"/>
    <property type="molecule type" value="Genomic_DNA"/>
</dbReference>
<organism evidence="1 2">
    <name type="scientific">Paenibacillus cremeus</name>
    <dbReference type="NCBI Taxonomy" id="2163881"/>
    <lineage>
        <taxon>Bacteria</taxon>
        <taxon>Bacillati</taxon>
        <taxon>Bacillota</taxon>
        <taxon>Bacilli</taxon>
        <taxon>Bacillales</taxon>
        <taxon>Paenibacillaceae</taxon>
        <taxon>Paenibacillus</taxon>
    </lineage>
</organism>
<dbReference type="Proteomes" id="UP000317036">
    <property type="component" value="Unassembled WGS sequence"/>
</dbReference>
<keyword evidence="2" id="KW-1185">Reference proteome</keyword>
<protein>
    <submittedName>
        <fullName evidence="1">DUF444 family protein</fullName>
    </submittedName>
</protein>
<dbReference type="AlphaFoldDB" id="A0A559KCL9"/>
<comment type="caution">
    <text evidence="1">The sequence shown here is derived from an EMBL/GenBank/DDBJ whole genome shotgun (WGS) entry which is preliminary data.</text>
</comment>
<reference evidence="1 2" key="1">
    <citation type="submission" date="2019-07" db="EMBL/GenBank/DDBJ databases">
        <authorList>
            <person name="Kim J."/>
        </authorList>
    </citation>
    <scope>NUCLEOTIDE SEQUENCE [LARGE SCALE GENOMIC DNA]</scope>
    <source>
        <strain evidence="1 2">JC52</strain>
    </source>
</reference>
<dbReference type="PANTHER" id="PTHR30510">
    <property type="entry name" value="UPF0229 PROTEIN YEAH"/>
    <property type="match status" value="1"/>
</dbReference>
<gene>
    <name evidence="1" type="ORF">FPZ49_10895</name>
</gene>
<sequence length="265" mass="30451">MELNTIDNKKLLEDFAKSFGRAAFDKEPQLHRQVEDMKNEILKRMQSNIITTTDLKYSLADEYVIIGNENVESIFTALKNKLNIVTPITKKKSATIISIIDSSGSMGSFEKYLSQCVSLWTEKLIELKYEKVNHRFISHHTEAQEVHRDVFFVKGESGGTIISSGLNKANERINYIDYENQDIYVFQYSDGDNLTSDNDVSVRVLKDILNKVNQFEYVEINQYSRSSTIMSAYRNVQNSKFNAHVLREKNDVLKTVESISSAIMF</sequence>
<evidence type="ECO:0000313" key="2">
    <source>
        <dbReference type="Proteomes" id="UP000317036"/>
    </source>
</evidence>
<dbReference type="Pfam" id="PF04285">
    <property type="entry name" value="DUF444"/>
    <property type="match status" value="1"/>
</dbReference>
<proteinExistence type="predicted"/>
<name>A0A559KCL9_9BACL</name>
<evidence type="ECO:0000313" key="1">
    <source>
        <dbReference type="EMBL" id="TVY09871.1"/>
    </source>
</evidence>
<dbReference type="InterPro" id="IPR006698">
    <property type="entry name" value="UPF0229"/>
</dbReference>
<dbReference type="RefSeq" id="WP_144846406.1">
    <property type="nucleotide sequence ID" value="NZ_VNJI01000011.1"/>
</dbReference>
<dbReference type="OrthoDB" id="9788289at2"/>